<evidence type="ECO:0000259" key="6">
    <source>
        <dbReference type="Pfam" id="PF04547"/>
    </source>
</evidence>
<proteinExistence type="predicted"/>
<dbReference type="InterPro" id="IPR049456">
    <property type="entry name" value="Anoctamin_N_fung"/>
</dbReference>
<dbReference type="GO" id="GO:0032541">
    <property type="term" value="C:cortical endoplasmic reticulum"/>
    <property type="evidence" value="ECO:0007669"/>
    <property type="project" value="TreeGrafter"/>
</dbReference>
<gene>
    <name evidence="8" type="ORF">VNI00_014986</name>
</gene>
<name>A0AAW0BP05_9AGAR</name>
<evidence type="ECO:0000313" key="8">
    <source>
        <dbReference type="EMBL" id="KAK7028171.1"/>
    </source>
</evidence>
<evidence type="ECO:0000313" key="9">
    <source>
        <dbReference type="Proteomes" id="UP001383192"/>
    </source>
</evidence>
<feature type="transmembrane region" description="Helical" evidence="5">
    <location>
        <begin position="294"/>
        <end position="317"/>
    </location>
</feature>
<dbReference type="GO" id="GO:0005254">
    <property type="term" value="F:chloride channel activity"/>
    <property type="evidence" value="ECO:0007669"/>
    <property type="project" value="TreeGrafter"/>
</dbReference>
<evidence type="ECO:0000256" key="5">
    <source>
        <dbReference type="SAM" id="Phobius"/>
    </source>
</evidence>
<keyword evidence="3 5" id="KW-1133">Transmembrane helix</keyword>
<dbReference type="Pfam" id="PF04547">
    <property type="entry name" value="Anoctamin"/>
    <property type="match status" value="1"/>
</dbReference>
<dbReference type="InterPro" id="IPR007632">
    <property type="entry name" value="Anoctamin"/>
</dbReference>
<evidence type="ECO:0000256" key="4">
    <source>
        <dbReference type="ARBA" id="ARBA00023136"/>
    </source>
</evidence>
<feature type="domain" description="Anoctamin transmembrane" evidence="6">
    <location>
        <begin position="155"/>
        <end position="534"/>
    </location>
</feature>
<protein>
    <recommendedName>
        <fullName evidence="10">DUF590-domain-containing protein</fullName>
    </recommendedName>
</protein>
<evidence type="ECO:0008006" key="10">
    <source>
        <dbReference type="Google" id="ProtNLM"/>
    </source>
</evidence>
<keyword evidence="9" id="KW-1185">Reference proteome</keyword>
<sequence length="535" mass="59878">MSSSDPSPSSIDLVISFRSSSSTAYTQLLHLLHSSGLQAVGRQGDSSSHILIFIRSPSHLLHRLLKAERDEAFLSGFPVPPSSTFSPSEPISPADRVRLVHQYISSLGISPEAKEWSPYIEKDGIFCLHDKPFNDEWIHAYTTGKGRKISLERLRQQFGEQVALYFAFLHTYTYFLAFPAGIGLLFYIYGSKYGNGYGYNPIYSTLLVLWCIVFTEYWRIKERLILTRFGSYISTNTTNTKKTTTPWYTHYLKSLSTIPILALCSTLLITLLTALFILEAFVSHLYTGPLPQLFSLLPTLLFVLLVPRLVALFGLAVERLTLWEGHIKGSDAYERSVLRKQFVFTALVAYGGLALSAFVYVPFGSDVVGFVQIWIGGFGLDAFQASSEMKLDEGRLRNQMFAYTVTNQIVNAFQEVGLPFVLRRVEAFRAKKTPSPSPSPQTSSLVKTTLTQLTLPPYTPASDQLEMLTQFGYIAIWSTIWPLAPVMGWANDLLEGRGDALKICVHARRALPKSTSTTKGEIWTELLEGIAWLGE</sequence>
<comment type="subcellular location">
    <subcellularLocation>
        <location evidence="1">Membrane</location>
        <topology evidence="1">Multi-pass membrane protein</topology>
    </subcellularLocation>
</comment>
<comment type="caution">
    <text evidence="8">The sequence shown here is derived from an EMBL/GenBank/DDBJ whole genome shotgun (WGS) entry which is preliminary data.</text>
</comment>
<reference evidence="8 9" key="1">
    <citation type="submission" date="2024-01" db="EMBL/GenBank/DDBJ databases">
        <title>A draft genome for a cacao thread blight-causing isolate of Paramarasmius palmivorus.</title>
        <authorList>
            <person name="Baruah I.K."/>
            <person name="Bukari Y."/>
            <person name="Amoako-Attah I."/>
            <person name="Meinhardt L.W."/>
            <person name="Bailey B.A."/>
            <person name="Cohen S.P."/>
        </authorList>
    </citation>
    <scope>NUCLEOTIDE SEQUENCE [LARGE SCALE GENOMIC DNA]</scope>
    <source>
        <strain evidence="8 9">GH-12</strain>
    </source>
</reference>
<keyword evidence="4 5" id="KW-0472">Membrane</keyword>
<feature type="transmembrane region" description="Helical" evidence="5">
    <location>
        <begin position="162"/>
        <end position="189"/>
    </location>
</feature>
<dbReference type="Pfam" id="PF20877">
    <property type="entry name" value="Anoctamin_N"/>
    <property type="match status" value="1"/>
</dbReference>
<dbReference type="PANTHER" id="PTHR12308">
    <property type="entry name" value="ANOCTAMIN"/>
    <property type="match status" value="1"/>
</dbReference>
<dbReference type="InterPro" id="IPR049452">
    <property type="entry name" value="Anoctamin_TM"/>
</dbReference>
<dbReference type="AlphaFoldDB" id="A0AAW0BP05"/>
<evidence type="ECO:0000256" key="3">
    <source>
        <dbReference type="ARBA" id="ARBA00022989"/>
    </source>
</evidence>
<dbReference type="PANTHER" id="PTHR12308:SF73">
    <property type="entry name" value="ANOCTAMIN"/>
    <property type="match status" value="1"/>
</dbReference>
<keyword evidence="2 5" id="KW-0812">Transmembrane</keyword>
<feature type="transmembrane region" description="Helical" evidence="5">
    <location>
        <begin position="201"/>
        <end position="218"/>
    </location>
</feature>
<evidence type="ECO:0000259" key="7">
    <source>
        <dbReference type="Pfam" id="PF20877"/>
    </source>
</evidence>
<dbReference type="GO" id="GO:0016020">
    <property type="term" value="C:membrane"/>
    <property type="evidence" value="ECO:0007669"/>
    <property type="project" value="UniProtKB-SubCell"/>
</dbReference>
<organism evidence="8 9">
    <name type="scientific">Paramarasmius palmivorus</name>
    <dbReference type="NCBI Taxonomy" id="297713"/>
    <lineage>
        <taxon>Eukaryota</taxon>
        <taxon>Fungi</taxon>
        <taxon>Dikarya</taxon>
        <taxon>Basidiomycota</taxon>
        <taxon>Agaricomycotina</taxon>
        <taxon>Agaricomycetes</taxon>
        <taxon>Agaricomycetidae</taxon>
        <taxon>Agaricales</taxon>
        <taxon>Marasmiineae</taxon>
        <taxon>Marasmiaceae</taxon>
        <taxon>Paramarasmius</taxon>
    </lineage>
</organism>
<feature type="domain" description="Anoctamin alpha-beta plait" evidence="7">
    <location>
        <begin position="11"/>
        <end position="117"/>
    </location>
</feature>
<dbReference type="EMBL" id="JAYKXP010000090">
    <property type="protein sequence ID" value="KAK7028171.1"/>
    <property type="molecule type" value="Genomic_DNA"/>
</dbReference>
<dbReference type="Proteomes" id="UP001383192">
    <property type="component" value="Unassembled WGS sequence"/>
</dbReference>
<accession>A0AAW0BP05</accession>
<evidence type="ECO:0000256" key="2">
    <source>
        <dbReference type="ARBA" id="ARBA00022692"/>
    </source>
</evidence>
<feature type="transmembrane region" description="Helical" evidence="5">
    <location>
        <begin position="260"/>
        <end position="282"/>
    </location>
</feature>
<evidence type="ECO:0000256" key="1">
    <source>
        <dbReference type="ARBA" id="ARBA00004141"/>
    </source>
</evidence>
<feature type="transmembrane region" description="Helical" evidence="5">
    <location>
        <begin position="342"/>
        <end position="361"/>
    </location>
</feature>